<organism evidence="2">
    <name type="scientific">Oryza punctata</name>
    <name type="common">Red rice</name>
    <dbReference type="NCBI Taxonomy" id="4537"/>
    <lineage>
        <taxon>Eukaryota</taxon>
        <taxon>Viridiplantae</taxon>
        <taxon>Streptophyta</taxon>
        <taxon>Embryophyta</taxon>
        <taxon>Tracheophyta</taxon>
        <taxon>Spermatophyta</taxon>
        <taxon>Magnoliopsida</taxon>
        <taxon>Liliopsida</taxon>
        <taxon>Poales</taxon>
        <taxon>Poaceae</taxon>
        <taxon>BOP clade</taxon>
        <taxon>Oryzoideae</taxon>
        <taxon>Oryzeae</taxon>
        <taxon>Oryzinae</taxon>
        <taxon>Oryza</taxon>
    </lineage>
</organism>
<keyword evidence="3" id="KW-1185">Reference proteome</keyword>
<reference evidence="2" key="1">
    <citation type="submission" date="2015-04" db="UniProtKB">
        <authorList>
            <consortium name="EnsemblPlants"/>
        </authorList>
    </citation>
    <scope>IDENTIFICATION</scope>
</reference>
<sequence>MSKTRPHMYKGREHQGSAKGTKTLDPRDVKFVAYLERNQYVGKGLAVCVMEMNGEIVHWNKRHYSFKHSKSYNIAVPNKAFLDGTIKV</sequence>
<evidence type="ECO:0000313" key="2">
    <source>
        <dbReference type="EnsemblPlants" id="OPUNC12G02030.1"/>
    </source>
</evidence>
<dbReference type="HOGENOM" id="CLU_2472913_0_0_1"/>
<feature type="compositionally biased region" description="Basic and acidic residues" evidence="1">
    <location>
        <begin position="10"/>
        <end position="23"/>
    </location>
</feature>
<dbReference type="AlphaFoldDB" id="A0A0E0MJC8"/>
<proteinExistence type="predicted"/>
<evidence type="ECO:0000313" key="3">
    <source>
        <dbReference type="Proteomes" id="UP000026962"/>
    </source>
</evidence>
<evidence type="ECO:0000256" key="1">
    <source>
        <dbReference type="SAM" id="MobiDB-lite"/>
    </source>
</evidence>
<dbReference type="Proteomes" id="UP000026962">
    <property type="component" value="Chromosome 12"/>
</dbReference>
<reference evidence="2" key="2">
    <citation type="submission" date="2018-05" db="EMBL/GenBank/DDBJ databases">
        <title>OpunRS2 (Oryza punctata Reference Sequence Version 2).</title>
        <authorList>
            <person name="Zhang J."/>
            <person name="Kudrna D."/>
            <person name="Lee S."/>
            <person name="Talag J."/>
            <person name="Welchert J."/>
            <person name="Wing R.A."/>
        </authorList>
    </citation>
    <scope>NUCLEOTIDE SEQUENCE [LARGE SCALE GENOMIC DNA]</scope>
</reference>
<accession>A0A0E0MJC8</accession>
<dbReference type="EnsemblPlants" id="OPUNC12G02030.1">
    <property type="protein sequence ID" value="OPUNC12G02030.1"/>
    <property type="gene ID" value="OPUNC12G02030"/>
</dbReference>
<protein>
    <submittedName>
        <fullName evidence="2">Uncharacterized protein</fullName>
    </submittedName>
</protein>
<feature type="region of interest" description="Disordered" evidence="1">
    <location>
        <begin position="1"/>
        <end position="23"/>
    </location>
</feature>
<dbReference type="Gramene" id="OPUNC12G02030.1">
    <property type="protein sequence ID" value="OPUNC12G02030.1"/>
    <property type="gene ID" value="OPUNC12G02030"/>
</dbReference>
<name>A0A0E0MJC8_ORYPU</name>